<dbReference type="NCBIfam" id="TIGR02727">
    <property type="entry name" value="MTHFS_bact"/>
    <property type="match status" value="1"/>
</dbReference>
<keyword evidence="3 4" id="KW-0067">ATP-binding</keyword>
<dbReference type="GO" id="GO:0046872">
    <property type="term" value="F:metal ion binding"/>
    <property type="evidence" value="ECO:0007669"/>
    <property type="project" value="UniProtKB-KW"/>
</dbReference>
<reference evidence="5" key="1">
    <citation type="journal article" date="2014" name="Int. J. Syst. Evol. Microbiol.">
        <title>Complete genome sequence of Corynebacterium casei LMG S-19264T (=DSM 44701T), isolated from a smear-ripened cheese.</title>
        <authorList>
            <consortium name="US DOE Joint Genome Institute (JGI-PGF)"/>
            <person name="Walter F."/>
            <person name="Albersmeier A."/>
            <person name="Kalinowski J."/>
            <person name="Ruckert C."/>
        </authorList>
    </citation>
    <scope>NUCLEOTIDE SEQUENCE</scope>
    <source>
        <strain evidence="5">KCTC 42651</strain>
    </source>
</reference>
<evidence type="ECO:0000313" key="6">
    <source>
        <dbReference type="Proteomes" id="UP000630353"/>
    </source>
</evidence>
<organism evidence="5 6">
    <name type="scientific">Thalassobaculum fulvum</name>
    <dbReference type="NCBI Taxonomy" id="1633335"/>
    <lineage>
        <taxon>Bacteria</taxon>
        <taxon>Pseudomonadati</taxon>
        <taxon>Pseudomonadota</taxon>
        <taxon>Alphaproteobacteria</taxon>
        <taxon>Rhodospirillales</taxon>
        <taxon>Thalassobaculaceae</taxon>
        <taxon>Thalassobaculum</taxon>
    </lineage>
</organism>
<dbReference type="InterPro" id="IPR002698">
    <property type="entry name" value="FTHF_cligase"/>
</dbReference>
<keyword evidence="6" id="KW-1185">Reference proteome</keyword>
<comment type="cofactor">
    <cofactor evidence="4">
        <name>Mg(2+)</name>
        <dbReference type="ChEBI" id="CHEBI:18420"/>
    </cofactor>
</comment>
<dbReference type="EMBL" id="BMZS01000007">
    <property type="protein sequence ID" value="GHD54595.1"/>
    <property type="molecule type" value="Genomic_DNA"/>
</dbReference>
<dbReference type="SUPFAM" id="SSF100950">
    <property type="entry name" value="NagB/RpiA/CoA transferase-like"/>
    <property type="match status" value="1"/>
</dbReference>
<evidence type="ECO:0000256" key="1">
    <source>
        <dbReference type="ARBA" id="ARBA00010638"/>
    </source>
</evidence>
<proteinExistence type="inferred from homology"/>
<gene>
    <name evidence="5" type="ORF">GCM10017083_32300</name>
</gene>
<dbReference type="Proteomes" id="UP000630353">
    <property type="component" value="Unassembled WGS sequence"/>
</dbReference>
<dbReference type="RefSeq" id="WP_229837264.1">
    <property type="nucleotide sequence ID" value="NZ_BMZS01000007.1"/>
</dbReference>
<dbReference type="Pfam" id="PF01812">
    <property type="entry name" value="5-FTHF_cyc-lig"/>
    <property type="match status" value="1"/>
</dbReference>
<accession>A0A919CQV3</accession>
<evidence type="ECO:0000256" key="4">
    <source>
        <dbReference type="RuleBase" id="RU361279"/>
    </source>
</evidence>
<dbReference type="GO" id="GO:0030272">
    <property type="term" value="F:5-formyltetrahydrofolate cyclo-ligase activity"/>
    <property type="evidence" value="ECO:0007669"/>
    <property type="project" value="UniProtKB-EC"/>
</dbReference>
<keyword evidence="4" id="KW-0460">Magnesium</keyword>
<comment type="similarity">
    <text evidence="1 4">Belongs to the 5-formyltetrahydrofolate cyclo-ligase family.</text>
</comment>
<dbReference type="GO" id="GO:0005524">
    <property type="term" value="F:ATP binding"/>
    <property type="evidence" value="ECO:0007669"/>
    <property type="project" value="UniProtKB-KW"/>
</dbReference>
<comment type="catalytic activity">
    <reaction evidence="4">
        <text>(6S)-5-formyl-5,6,7,8-tetrahydrofolate + ATP = (6R)-5,10-methenyltetrahydrofolate + ADP + phosphate</text>
        <dbReference type="Rhea" id="RHEA:10488"/>
        <dbReference type="ChEBI" id="CHEBI:30616"/>
        <dbReference type="ChEBI" id="CHEBI:43474"/>
        <dbReference type="ChEBI" id="CHEBI:57455"/>
        <dbReference type="ChEBI" id="CHEBI:57457"/>
        <dbReference type="ChEBI" id="CHEBI:456216"/>
        <dbReference type="EC" id="6.3.3.2"/>
    </reaction>
</comment>
<dbReference type="Gene3D" id="3.40.50.10420">
    <property type="entry name" value="NagB/RpiA/CoA transferase-like"/>
    <property type="match status" value="1"/>
</dbReference>
<dbReference type="PANTHER" id="PTHR23407">
    <property type="entry name" value="ATPASE INHIBITOR/5-FORMYLTETRAHYDROFOLATE CYCLO-LIGASE"/>
    <property type="match status" value="1"/>
</dbReference>
<keyword evidence="2 4" id="KW-0547">Nucleotide-binding</keyword>
<comment type="caution">
    <text evidence="5">The sequence shown here is derived from an EMBL/GenBank/DDBJ whole genome shotgun (WGS) entry which is preliminary data.</text>
</comment>
<evidence type="ECO:0000256" key="3">
    <source>
        <dbReference type="ARBA" id="ARBA00022840"/>
    </source>
</evidence>
<dbReference type="GO" id="GO:0035999">
    <property type="term" value="P:tetrahydrofolate interconversion"/>
    <property type="evidence" value="ECO:0007669"/>
    <property type="project" value="TreeGrafter"/>
</dbReference>
<reference evidence="5" key="2">
    <citation type="submission" date="2020-09" db="EMBL/GenBank/DDBJ databases">
        <authorList>
            <person name="Sun Q."/>
            <person name="Kim S."/>
        </authorList>
    </citation>
    <scope>NUCLEOTIDE SEQUENCE</scope>
    <source>
        <strain evidence="5">KCTC 42651</strain>
    </source>
</reference>
<evidence type="ECO:0000313" key="5">
    <source>
        <dbReference type="EMBL" id="GHD54595.1"/>
    </source>
</evidence>
<dbReference type="AlphaFoldDB" id="A0A919CQV3"/>
<name>A0A919CQV3_9PROT</name>
<dbReference type="InterPro" id="IPR024185">
    <property type="entry name" value="FTHF_cligase-like_sf"/>
</dbReference>
<evidence type="ECO:0000256" key="2">
    <source>
        <dbReference type="ARBA" id="ARBA00022741"/>
    </source>
</evidence>
<sequence length="226" mass="24803">MPARAEIMGWRRETRSRLIEARLALPVDERARRAARALAALADAVDLARFATVGLYWPFRGEIDPRPLARSLIESGTRVGLPVVVERNAPVAFREWAPDVPMTRGVWNIPIPDGTPTVHPACLVVPLVGFDAMGYRLGYGGGYYDRTLAARRPRPWAIGLGLDLGRLDTIHPLDHDVPMDGIVTESGAVRHDRAVPDRLEAEPEVGFASPACLLPEVGLDDPGPWR</sequence>
<keyword evidence="4" id="KW-0479">Metal-binding</keyword>
<dbReference type="InterPro" id="IPR037171">
    <property type="entry name" value="NagB/RpiA_transferase-like"/>
</dbReference>
<dbReference type="PANTHER" id="PTHR23407:SF1">
    <property type="entry name" value="5-FORMYLTETRAHYDROFOLATE CYCLO-LIGASE"/>
    <property type="match status" value="1"/>
</dbReference>
<protein>
    <recommendedName>
        <fullName evidence="4">5-formyltetrahydrofolate cyclo-ligase</fullName>
        <ecNumber evidence="4">6.3.3.2</ecNumber>
    </recommendedName>
</protein>
<dbReference type="EC" id="6.3.3.2" evidence="4"/>
<dbReference type="GO" id="GO:0009396">
    <property type="term" value="P:folic acid-containing compound biosynthetic process"/>
    <property type="evidence" value="ECO:0007669"/>
    <property type="project" value="TreeGrafter"/>
</dbReference>